<sequence>MSYKSILVQLDTGIHAHPRLEVALRVAHQFHARLTGLFTTYLPDPHALFVMGGTASYYVEHERERHERCAALERLFHAEAARAKVDARWIAAAGYANDVAPPYARLADLVIAGQTDPQDPESFIADQFVEHLLMSAGRPVLLVPSTGVHATPGQRVLVAWDGSREATRAIHDAMPFLSHAADVTLLTVGATRDEPPLWRIPGADIALTIARHGVKVNVREVSVSGDTPIGDVLLSQAAESGCDLIVMGAYAHSRLHELVLGGATRTVLQSMTVPVLLSH</sequence>
<dbReference type="GeneID" id="69973955"/>
<proteinExistence type="inferred from homology"/>
<dbReference type="EMBL" id="CP012748">
    <property type="protein sequence ID" value="ALL70490.1"/>
    <property type="molecule type" value="Genomic_DNA"/>
</dbReference>
<evidence type="ECO:0000313" key="4">
    <source>
        <dbReference type="Proteomes" id="UP000019146"/>
    </source>
</evidence>
<dbReference type="InterPro" id="IPR006016">
    <property type="entry name" value="UspA"/>
</dbReference>
<organism evidence="3 4">
    <name type="scientific">Paraburkholderia caribensis MBA4</name>
    <dbReference type="NCBI Taxonomy" id="1323664"/>
    <lineage>
        <taxon>Bacteria</taxon>
        <taxon>Pseudomonadati</taxon>
        <taxon>Pseudomonadota</taxon>
        <taxon>Betaproteobacteria</taxon>
        <taxon>Burkholderiales</taxon>
        <taxon>Burkholderiaceae</taxon>
        <taxon>Paraburkholderia</taxon>
    </lineage>
</organism>
<dbReference type="Proteomes" id="UP000019146">
    <property type="component" value="Plasmid unnamed"/>
</dbReference>
<dbReference type="InterPro" id="IPR006015">
    <property type="entry name" value="Universal_stress_UspA"/>
</dbReference>
<feature type="domain" description="UspA" evidence="2">
    <location>
        <begin position="154"/>
        <end position="277"/>
    </location>
</feature>
<gene>
    <name evidence="3" type="ORF">K788_0001172</name>
</gene>
<dbReference type="Gene3D" id="3.40.50.12370">
    <property type="match status" value="1"/>
</dbReference>
<dbReference type="AlphaFoldDB" id="A0A0P0RN96"/>
<comment type="similarity">
    <text evidence="1">Belongs to the universal stress protein A family.</text>
</comment>
<dbReference type="PRINTS" id="PR01438">
    <property type="entry name" value="UNVRSLSTRESS"/>
</dbReference>
<dbReference type="SUPFAM" id="SSF52402">
    <property type="entry name" value="Adenine nucleotide alpha hydrolases-like"/>
    <property type="match status" value="2"/>
</dbReference>
<protein>
    <submittedName>
        <fullName evidence="3">Universal stress protein UspA and related nucleotide-binding protein</fullName>
    </submittedName>
</protein>
<dbReference type="PANTHER" id="PTHR46268:SF15">
    <property type="entry name" value="UNIVERSAL STRESS PROTEIN HP_0031"/>
    <property type="match status" value="1"/>
</dbReference>
<evidence type="ECO:0000313" key="3">
    <source>
        <dbReference type="EMBL" id="ALL70490.1"/>
    </source>
</evidence>
<geneLocation type="plasmid" evidence="4"/>
<keyword evidence="3" id="KW-0614">Plasmid</keyword>
<accession>A0A0P0RN96</accession>
<dbReference type="KEGG" id="bcai:K788_0001172"/>
<evidence type="ECO:0000259" key="2">
    <source>
        <dbReference type="Pfam" id="PF00582"/>
    </source>
</evidence>
<dbReference type="Pfam" id="PF00582">
    <property type="entry name" value="Usp"/>
    <property type="match status" value="1"/>
</dbReference>
<reference evidence="3 4" key="1">
    <citation type="journal article" date="2014" name="Genome Announc.">
        <title>Draft Genome Sequence of the Haloacid-Degrading Burkholderia caribensis Strain MBA4.</title>
        <authorList>
            <person name="Pan Y."/>
            <person name="Kong K.F."/>
            <person name="Tsang J.S."/>
        </authorList>
    </citation>
    <scope>NUCLEOTIDE SEQUENCE [LARGE SCALE GENOMIC DNA]</scope>
    <source>
        <strain evidence="3 4">MBA4</strain>
        <plasmid evidence="4">Plasmid</plasmid>
    </source>
</reference>
<evidence type="ECO:0000256" key="1">
    <source>
        <dbReference type="ARBA" id="ARBA00008791"/>
    </source>
</evidence>
<name>A0A0P0RN96_9BURK</name>
<dbReference type="PANTHER" id="PTHR46268">
    <property type="entry name" value="STRESS RESPONSE PROTEIN NHAX"/>
    <property type="match status" value="1"/>
</dbReference>
<dbReference type="RefSeq" id="WP_035994115.1">
    <property type="nucleotide sequence ID" value="NZ_CP012748.1"/>
</dbReference>
<dbReference type="CDD" id="cd00293">
    <property type="entry name" value="USP-like"/>
    <property type="match status" value="1"/>
</dbReference>